<sequence length="507" mass="56933">MLGLCYWSNMGSKSAQVAGKILRDLLNDPEKQQSTVAIAACTTLKGDIHCYVRTHDGVIEQRCLEQCLVQVPVSESEKTHVPQTGGWKPGDFRHECSPKSQLSGLAWGSGRETLFYQHADNTIREARYDSRWYDTNFAQADVMPGTRIAAVCTPDGLRAMLFFQDSEGYICYRRAWSWNWEANATRLVEAAPFSPLTVKLLNRKDDADYSLFYVYVFYQDQNLVLREQGTGTFGEKWFIGDFVEDVQRPVSSLATNGPLGKHLKDSDKQKYSDGSAVKILYNDPRALCIKERIYVPWEWKLSQTVCPAPQDSCIAACAYVSDKGIVTNLFWASHDSVIHHHVWTPQLHWVTPSVIEYDMPTRGSKVGPWKGAPFDDESHPISAWRKVIKMIDIRSYDAIDGMALGFTDGSYTDWRGGYGGRLNSPFELCPGENITQVLVHFDNDYIRAVRFRTSRGRESGLFGRANGAPSVLCKDGKVLAGFIGTTGIFQSSGNTVLTGLQPLWRDK</sequence>
<organism evidence="3 4">
    <name type="scientific">Laetiporus sulphureus 93-53</name>
    <dbReference type="NCBI Taxonomy" id="1314785"/>
    <lineage>
        <taxon>Eukaryota</taxon>
        <taxon>Fungi</taxon>
        <taxon>Dikarya</taxon>
        <taxon>Basidiomycota</taxon>
        <taxon>Agaricomycotina</taxon>
        <taxon>Agaricomycetes</taxon>
        <taxon>Polyporales</taxon>
        <taxon>Laetiporus</taxon>
    </lineage>
</organism>
<gene>
    <name evidence="3" type="ORF">LAESUDRAFT_697655</name>
</gene>
<dbReference type="SUPFAM" id="SSF51101">
    <property type="entry name" value="Mannose-binding lectins"/>
    <property type="match status" value="1"/>
</dbReference>
<dbReference type="AlphaFoldDB" id="A0A165F195"/>
<dbReference type="Gene3D" id="2.120.10.70">
    <property type="entry name" value="Fucose-specific lectin"/>
    <property type="match status" value="2"/>
</dbReference>
<dbReference type="SMART" id="SM00915">
    <property type="entry name" value="Jacalin"/>
    <property type="match status" value="1"/>
</dbReference>
<evidence type="ECO:0000256" key="1">
    <source>
        <dbReference type="ARBA" id="ARBA00009042"/>
    </source>
</evidence>
<keyword evidence="4" id="KW-1185">Reference proteome</keyword>
<dbReference type="RefSeq" id="XP_040765896.1">
    <property type="nucleotide sequence ID" value="XM_040906316.1"/>
</dbReference>
<dbReference type="InterPro" id="IPR036404">
    <property type="entry name" value="Jacalin-like_lectin_dom_sf"/>
</dbReference>
<dbReference type="InterPro" id="IPR012475">
    <property type="entry name" value="Fungal_lectin"/>
</dbReference>
<dbReference type="OrthoDB" id="2979411at2759"/>
<dbReference type="PROSITE" id="PS51752">
    <property type="entry name" value="JACALIN_LECTIN"/>
    <property type="match status" value="1"/>
</dbReference>
<dbReference type="EMBL" id="KV427616">
    <property type="protein sequence ID" value="KZT08156.1"/>
    <property type="molecule type" value="Genomic_DNA"/>
</dbReference>
<dbReference type="Pfam" id="PF07938">
    <property type="entry name" value="Fungal_lectin"/>
    <property type="match status" value="1"/>
</dbReference>
<dbReference type="SUPFAM" id="SSF89372">
    <property type="entry name" value="Fucose-specific lectin"/>
    <property type="match status" value="1"/>
</dbReference>
<protein>
    <recommendedName>
        <fullName evidence="2">Jacalin-type lectin domain-containing protein</fullName>
    </recommendedName>
</protein>
<reference evidence="3 4" key="1">
    <citation type="journal article" date="2016" name="Mol. Biol. Evol.">
        <title>Comparative Genomics of Early-Diverging Mushroom-Forming Fungi Provides Insights into the Origins of Lignocellulose Decay Capabilities.</title>
        <authorList>
            <person name="Nagy L.G."/>
            <person name="Riley R."/>
            <person name="Tritt A."/>
            <person name="Adam C."/>
            <person name="Daum C."/>
            <person name="Floudas D."/>
            <person name="Sun H."/>
            <person name="Yadav J.S."/>
            <person name="Pangilinan J."/>
            <person name="Larsson K.H."/>
            <person name="Matsuura K."/>
            <person name="Barry K."/>
            <person name="Labutti K."/>
            <person name="Kuo R."/>
            <person name="Ohm R.A."/>
            <person name="Bhattacharya S.S."/>
            <person name="Shirouzu T."/>
            <person name="Yoshinaga Y."/>
            <person name="Martin F.M."/>
            <person name="Grigoriev I.V."/>
            <person name="Hibbett D.S."/>
        </authorList>
    </citation>
    <scope>NUCLEOTIDE SEQUENCE [LARGE SCALE GENOMIC DNA]</scope>
    <source>
        <strain evidence="3 4">93-53</strain>
    </source>
</reference>
<dbReference type="STRING" id="1314785.A0A165F195"/>
<feature type="domain" description="Jacalin-type lectin" evidence="2">
    <location>
        <begin position="360"/>
        <end position="506"/>
    </location>
</feature>
<dbReference type="InterPro" id="IPR001229">
    <property type="entry name" value="Jacalin-like_lectin_dom"/>
</dbReference>
<dbReference type="GeneID" id="63823345"/>
<evidence type="ECO:0000313" key="3">
    <source>
        <dbReference type="EMBL" id="KZT08156.1"/>
    </source>
</evidence>
<dbReference type="Pfam" id="PF01419">
    <property type="entry name" value="Jacalin"/>
    <property type="match status" value="1"/>
</dbReference>
<proteinExistence type="inferred from homology"/>
<dbReference type="Proteomes" id="UP000076871">
    <property type="component" value="Unassembled WGS sequence"/>
</dbReference>
<dbReference type="Gene3D" id="2.100.10.30">
    <property type="entry name" value="Jacalin-like lectin domain"/>
    <property type="match status" value="1"/>
</dbReference>
<evidence type="ECO:0000313" key="4">
    <source>
        <dbReference type="Proteomes" id="UP000076871"/>
    </source>
</evidence>
<comment type="similarity">
    <text evidence="1">Belongs to the fungal fucose-specific lectin family.</text>
</comment>
<name>A0A165F195_9APHY</name>
<evidence type="ECO:0000259" key="2">
    <source>
        <dbReference type="PROSITE" id="PS51752"/>
    </source>
</evidence>
<dbReference type="InParanoid" id="A0A165F195"/>
<accession>A0A165F195</accession>